<evidence type="ECO:0000256" key="1">
    <source>
        <dbReference type="ARBA" id="ARBA00023015"/>
    </source>
</evidence>
<evidence type="ECO:0000259" key="5">
    <source>
        <dbReference type="PROSITE" id="PS01124"/>
    </source>
</evidence>
<dbReference type="InterPro" id="IPR000160">
    <property type="entry name" value="GGDEF_dom"/>
</dbReference>
<evidence type="ECO:0000256" key="3">
    <source>
        <dbReference type="ARBA" id="ARBA00023163"/>
    </source>
</evidence>
<accession>A0ABW3HUP1</accession>
<dbReference type="PANTHER" id="PTHR43280:SF10">
    <property type="entry name" value="REGULATORY PROTEIN POCR"/>
    <property type="match status" value="1"/>
</dbReference>
<evidence type="ECO:0000256" key="4">
    <source>
        <dbReference type="SAM" id="Phobius"/>
    </source>
</evidence>
<keyword evidence="3" id="KW-0804">Transcription</keyword>
<dbReference type="EMBL" id="JBHTJZ010000033">
    <property type="protein sequence ID" value="MFD0961244.1"/>
    <property type="molecule type" value="Genomic_DNA"/>
</dbReference>
<keyword evidence="4" id="KW-0472">Membrane</keyword>
<dbReference type="InterPro" id="IPR041522">
    <property type="entry name" value="CdaR_GGDEF"/>
</dbReference>
<reference evidence="8" key="1">
    <citation type="journal article" date="2019" name="Int. J. Syst. Evol. Microbiol.">
        <title>The Global Catalogue of Microorganisms (GCM) 10K type strain sequencing project: providing services to taxonomists for standard genome sequencing and annotation.</title>
        <authorList>
            <consortium name="The Broad Institute Genomics Platform"/>
            <consortium name="The Broad Institute Genome Sequencing Center for Infectious Disease"/>
            <person name="Wu L."/>
            <person name="Ma J."/>
        </authorList>
    </citation>
    <scope>NUCLEOTIDE SEQUENCE [LARGE SCALE GENOMIC DNA]</scope>
    <source>
        <strain evidence="8">CCUG 59129</strain>
    </source>
</reference>
<dbReference type="InterPro" id="IPR018060">
    <property type="entry name" value="HTH_AraC"/>
</dbReference>
<evidence type="ECO:0000313" key="8">
    <source>
        <dbReference type="Proteomes" id="UP001596989"/>
    </source>
</evidence>
<dbReference type="InterPro" id="IPR009057">
    <property type="entry name" value="Homeodomain-like_sf"/>
</dbReference>
<protein>
    <submittedName>
        <fullName evidence="7">Helix-turn-helix domain-containing protein</fullName>
    </submittedName>
</protein>
<keyword evidence="4" id="KW-0812">Transmembrane</keyword>
<name>A0ABW3HUP1_9BACL</name>
<sequence>MRNSSYLKKLVLFSLLLGAIPILVLGVYSHSQASKTIRQNAEVGSGQLLLQSKLKVEQNLKNIDTTLTSFLHSTFVDKALNEPYSPERFDLFDQLGKSMYRLQIFEVNVENILLFNLKQQWSISNDGVQVFEDNSLLDEELQVLKDPGVNTLWLHQAGGHLLLVKKYPLHVSNPDAVLVARISGAEVERILMGETATSGLAILGSNGELIAGSNPIDQGESIARLYQTSVDQQMNTGFRMIKADGEEYGVSYIHSEYNGWIYANTYSISALTVNMVSIAMFTIFLCLLILCVIAVVSFMGFYKMHSPIRKIVQLLSGQLKGTAGNKNDEVQYIRDQVFHMIEERTRLNDENQIQVQHLEEFFIHKLIHGNVSEKEMIDKSEQYKFPSNWRQYCILVIQIDALGETRYSELDAELLLFAIGNMAAELISPARRLRPIGTGESLVVIYGTVEDDYPSFKKEIYQTTEHLQNTVRRYLELAISIGVSRPFIDLKDCPRAYTQGVDALKYRIGLGGNAILFMDEVLPEQFEEWFYPKHLELELMEAIKLFDENRVEEILHVLIQELLGENLNHLEYPLSLARLMLELLRLLQDTGISHQALYTEEKTLFEHLFRLKTSMEIEEWFKDKVIWPIISLMKDNRHNHHRQIANELFKCIQEKYNTNLTLEQCAAELNYHPDYAGRIFRDQVGISFSECLQKHRLTVAKTWLKETDMKINDMAQHLCYASSANFIRYFRKSENMTPGQYRESMRHTKKEQVNE</sequence>
<gene>
    <name evidence="7" type="ORF">ACFQ2I_17990</name>
</gene>
<keyword evidence="2" id="KW-0238">DNA-binding</keyword>
<dbReference type="SMART" id="SM00342">
    <property type="entry name" value="HTH_ARAC"/>
    <property type="match status" value="1"/>
</dbReference>
<dbReference type="Proteomes" id="UP001596989">
    <property type="component" value="Unassembled WGS sequence"/>
</dbReference>
<evidence type="ECO:0000256" key="2">
    <source>
        <dbReference type="ARBA" id="ARBA00023125"/>
    </source>
</evidence>
<dbReference type="PROSITE" id="PS50887">
    <property type="entry name" value="GGDEF"/>
    <property type="match status" value="1"/>
</dbReference>
<feature type="transmembrane region" description="Helical" evidence="4">
    <location>
        <begin position="278"/>
        <end position="302"/>
    </location>
</feature>
<organism evidence="7 8">
    <name type="scientific">Paenibacillus chungangensis</name>
    <dbReference type="NCBI Taxonomy" id="696535"/>
    <lineage>
        <taxon>Bacteria</taxon>
        <taxon>Bacillati</taxon>
        <taxon>Bacillota</taxon>
        <taxon>Bacilli</taxon>
        <taxon>Bacillales</taxon>
        <taxon>Paenibacillaceae</taxon>
        <taxon>Paenibacillus</taxon>
    </lineage>
</organism>
<dbReference type="Pfam" id="PF17853">
    <property type="entry name" value="GGDEF_2"/>
    <property type="match status" value="1"/>
</dbReference>
<feature type="domain" description="HTH araC/xylS-type" evidence="5">
    <location>
        <begin position="646"/>
        <end position="744"/>
    </location>
</feature>
<keyword evidence="8" id="KW-1185">Reference proteome</keyword>
<dbReference type="SUPFAM" id="SSF46689">
    <property type="entry name" value="Homeodomain-like"/>
    <property type="match status" value="1"/>
</dbReference>
<dbReference type="PROSITE" id="PS01124">
    <property type="entry name" value="HTH_ARAC_FAMILY_2"/>
    <property type="match status" value="1"/>
</dbReference>
<evidence type="ECO:0000313" key="7">
    <source>
        <dbReference type="EMBL" id="MFD0961244.1"/>
    </source>
</evidence>
<dbReference type="RefSeq" id="WP_377566608.1">
    <property type="nucleotide sequence ID" value="NZ_JBHTJZ010000033.1"/>
</dbReference>
<dbReference type="PANTHER" id="PTHR43280">
    <property type="entry name" value="ARAC-FAMILY TRANSCRIPTIONAL REGULATOR"/>
    <property type="match status" value="1"/>
</dbReference>
<keyword evidence="4" id="KW-1133">Transmembrane helix</keyword>
<dbReference type="Gene3D" id="1.10.10.60">
    <property type="entry name" value="Homeodomain-like"/>
    <property type="match status" value="2"/>
</dbReference>
<comment type="caution">
    <text evidence="7">The sequence shown here is derived from an EMBL/GenBank/DDBJ whole genome shotgun (WGS) entry which is preliminary data.</text>
</comment>
<keyword evidence="1" id="KW-0805">Transcription regulation</keyword>
<proteinExistence type="predicted"/>
<feature type="domain" description="GGDEF" evidence="6">
    <location>
        <begin position="390"/>
        <end position="520"/>
    </location>
</feature>
<evidence type="ECO:0000259" key="6">
    <source>
        <dbReference type="PROSITE" id="PS50887"/>
    </source>
</evidence>
<dbReference type="Pfam" id="PF12833">
    <property type="entry name" value="HTH_18"/>
    <property type="match status" value="1"/>
</dbReference>